<keyword evidence="2 8" id="KW-0645">Protease</keyword>
<sequence length="229" mass="25071">MCERYSFALPKDKTARRYGVKVPFPLEAHYNISPGTLAPVIRDGSANVLSRAEWGTAGPPGKNGKPGKLVVARPLGPLLGTEAGDAVLSRRCLVPADGFYAWRQVNKRSRVPYRVTLKWNLPFAFAGVWAEEGEEGGEKKVTFSVLTAAANELLLPFGTQMPLLLPLDEEKSWLGDGADLHRLAGLSFPAGQMKMFSVSPQLNRKELNSPALIEPVQATDQFGNYMLFE</sequence>
<keyword evidence="4 8" id="KW-0378">Hydrolase</keyword>
<proteinExistence type="inferred from homology"/>
<organism evidence="9">
    <name type="scientific">uncultured Cytophagales bacterium</name>
    <dbReference type="NCBI Taxonomy" id="158755"/>
    <lineage>
        <taxon>Bacteria</taxon>
        <taxon>Pseudomonadati</taxon>
        <taxon>Bacteroidota</taxon>
        <taxon>Sphingobacteriia</taxon>
        <taxon>Sphingobacteriales</taxon>
        <taxon>environmental samples</taxon>
    </lineage>
</organism>
<protein>
    <recommendedName>
        <fullName evidence="8">Abasic site processing protein</fullName>
        <ecNumber evidence="8">3.4.-.-</ecNumber>
    </recommendedName>
</protein>
<evidence type="ECO:0000256" key="8">
    <source>
        <dbReference type="RuleBase" id="RU364100"/>
    </source>
</evidence>
<keyword evidence="3" id="KW-0227">DNA damage</keyword>
<reference evidence="9" key="1">
    <citation type="submission" date="2020-02" db="EMBL/GenBank/DDBJ databases">
        <authorList>
            <person name="Meier V. D."/>
        </authorList>
    </citation>
    <scope>NUCLEOTIDE SEQUENCE</scope>
    <source>
        <strain evidence="9">AVDCRST_MAG56</strain>
    </source>
</reference>
<dbReference type="InterPro" id="IPR036590">
    <property type="entry name" value="SRAP-like"/>
</dbReference>
<dbReference type="SUPFAM" id="SSF143081">
    <property type="entry name" value="BB1717-like"/>
    <property type="match status" value="1"/>
</dbReference>
<dbReference type="GO" id="GO:0006508">
    <property type="term" value="P:proteolysis"/>
    <property type="evidence" value="ECO:0007669"/>
    <property type="project" value="UniProtKB-KW"/>
</dbReference>
<evidence type="ECO:0000313" key="9">
    <source>
        <dbReference type="EMBL" id="CAA9306173.1"/>
    </source>
</evidence>
<dbReference type="Pfam" id="PF02586">
    <property type="entry name" value="SRAP"/>
    <property type="match status" value="1"/>
</dbReference>
<dbReference type="AlphaFoldDB" id="A0A6J4KIU5"/>
<dbReference type="InterPro" id="IPR003738">
    <property type="entry name" value="SRAP"/>
</dbReference>
<evidence type="ECO:0000256" key="5">
    <source>
        <dbReference type="ARBA" id="ARBA00023124"/>
    </source>
</evidence>
<dbReference type="GO" id="GO:0106300">
    <property type="term" value="P:protein-DNA covalent cross-linking repair"/>
    <property type="evidence" value="ECO:0007669"/>
    <property type="project" value="InterPro"/>
</dbReference>
<dbReference type="PANTHER" id="PTHR13604">
    <property type="entry name" value="DC12-RELATED"/>
    <property type="match status" value="1"/>
</dbReference>
<gene>
    <name evidence="9" type="ORF">AVDCRST_MAG56-5885</name>
</gene>
<evidence type="ECO:0000256" key="7">
    <source>
        <dbReference type="ARBA" id="ARBA00023239"/>
    </source>
</evidence>
<dbReference type="GO" id="GO:0003697">
    <property type="term" value="F:single-stranded DNA binding"/>
    <property type="evidence" value="ECO:0007669"/>
    <property type="project" value="InterPro"/>
</dbReference>
<evidence type="ECO:0000256" key="4">
    <source>
        <dbReference type="ARBA" id="ARBA00022801"/>
    </source>
</evidence>
<evidence type="ECO:0000256" key="2">
    <source>
        <dbReference type="ARBA" id="ARBA00022670"/>
    </source>
</evidence>
<evidence type="ECO:0000256" key="6">
    <source>
        <dbReference type="ARBA" id="ARBA00023125"/>
    </source>
</evidence>
<keyword evidence="7" id="KW-0456">Lyase</keyword>
<accession>A0A6J4KIU5</accession>
<dbReference type="Gene3D" id="3.90.1680.10">
    <property type="entry name" value="SOS response associated peptidase-like"/>
    <property type="match status" value="1"/>
</dbReference>
<keyword evidence="6" id="KW-0238">DNA-binding</keyword>
<name>A0A6J4KIU5_9SPHI</name>
<dbReference type="EMBL" id="CADCTQ010000480">
    <property type="protein sequence ID" value="CAA9306173.1"/>
    <property type="molecule type" value="Genomic_DNA"/>
</dbReference>
<dbReference type="PANTHER" id="PTHR13604:SF0">
    <property type="entry name" value="ABASIC SITE PROCESSING PROTEIN HMCES"/>
    <property type="match status" value="1"/>
</dbReference>
<dbReference type="EC" id="3.4.-.-" evidence="8"/>
<comment type="similarity">
    <text evidence="1 8">Belongs to the SOS response-associated peptidase family.</text>
</comment>
<keyword evidence="5" id="KW-0190">Covalent protein-DNA linkage</keyword>
<evidence type="ECO:0000256" key="3">
    <source>
        <dbReference type="ARBA" id="ARBA00022763"/>
    </source>
</evidence>
<dbReference type="GO" id="GO:0016829">
    <property type="term" value="F:lyase activity"/>
    <property type="evidence" value="ECO:0007669"/>
    <property type="project" value="UniProtKB-KW"/>
</dbReference>
<evidence type="ECO:0000256" key="1">
    <source>
        <dbReference type="ARBA" id="ARBA00008136"/>
    </source>
</evidence>
<dbReference type="GO" id="GO:0008233">
    <property type="term" value="F:peptidase activity"/>
    <property type="evidence" value="ECO:0007669"/>
    <property type="project" value="UniProtKB-KW"/>
</dbReference>